<protein>
    <submittedName>
        <fullName evidence="5">SDR family oxidoreductase</fullName>
    </submittedName>
</protein>
<evidence type="ECO:0000313" key="5">
    <source>
        <dbReference type="EMBL" id="UWM54803.1"/>
    </source>
</evidence>
<name>A0A9E7R4W2_9EURY</name>
<reference evidence="5" key="1">
    <citation type="submission" date="2022-09" db="EMBL/GenBank/DDBJ databases">
        <title>Diverse halophilic archaea isolated from saline environments.</title>
        <authorList>
            <person name="Cui H.-L."/>
        </authorList>
    </citation>
    <scope>NUCLEOTIDE SEQUENCE</scope>
    <source>
        <strain evidence="5">ZS-35-S2</strain>
    </source>
</reference>
<evidence type="ECO:0000313" key="6">
    <source>
        <dbReference type="Proteomes" id="UP001057580"/>
    </source>
</evidence>
<organism evidence="5 6">
    <name type="scientific">Salinirubellus salinus</name>
    <dbReference type="NCBI Taxonomy" id="1364945"/>
    <lineage>
        <taxon>Archaea</taxon>
        <taxon>Methanobacteriati</taxon>
        <taxon>Methanobacteriota</taxon>
        <taxon>Stenosarchaea group</taxon>
        <taxon>Halobacteria</taxon>
        <taxon>Halobacteriales</taxon>
        <taxon>Natronomonadaceae</taxon>
        <taxon>Salinirubellus</taxon>
    </lineage>
</organism>
<evidence type="ECO:0000256" key="2">
    <source>
        <dbReference type="ARBA" id="ARBA00023002"/>
    </source>
</evidence>
<proteinExistence type="inferred from homology"/>
<dbReference type="EMBL" id="CP104003">
    <property type="protein sequence ID" value="UWM54803.1"/>
    <property type="molecule type" value="Genomic_DNA"/>
</dbReference>
<comment type="similarity">
    <text evidence="1 3">Belongs to the short-chain dehydrogenases/reductases (SDR) family.</text>
</comment>
<dbReference type="PROSITE" id="PS00061">
    <property type="entry name" value="ADH_SHORT"/>
    <property type="match status" value="1"/>
</dbReference>
<keyword evidence="2" id="KW-0560">Oxidoreductase</keyword>
<dbReference type="AlphaFoldDB" id="A0A9E7R4W2"/>
<dbReference type="Proteomes" id="UP001057580">
    <property type="component" value="Chromosome"/>
</dbReference>
<evidence type="ECO:0000256" key="3">
    <source>
        <dbReference type="RuleBase" id="RU000363"/>
    </source>
</evidence>
<dbReference type="InterPro" id="IPR020904">
    <property type="entry name" value="Sc_DH/Rdtase_CS"/>
</dbReference>
<dbReference type="InterPro" id="IPR057326">
    <property type="entry name" value="KR_dom"/>
</dbReference>
<dbReference type="Gene3D" id="3.40.50.720">
    <property type="entry name" value="NAD(P)-binding Rossmann-like Domain"/>
    <property type="match status" value="1"/>
</dbReference>
<dbReference type="RefSeq" id="WP_260593792.1">
    <property type="nucleotide sequence ID" value="NZ_CP104003.1"/>
</dbReference>
<feature type="domain" description="Ketoreductase" evidence="4">
    <location>
        <begin position="4"/>
        <end position="183"/>
    </location>
</feature>
<dbReference type="PRINTS" id="PR00081">
    <property type="entry name" value="GDHRDH"/>
</dbReference>
<dbReference type="SUPFAM" id="SSF51735">
    <property type="entry name" value="NAD(P)-binding Rossmann-fold domains"/>
    <property type="match status" value="1"/>
</dbReference>
<dbReference type="PRINTS" id="PR00080">
    <property type="entry name" value="SDRFAMILY"/>
</dbReference>
<evidence type="ECO:0000256" key="1">
    <source>
        <dbReference type="ARBA" id="ARBA00006484"/>
    </source>
</evidence>
<dbReference type="Pfam" id="PF00106">
    <property type="entry name" value="adh_short"/>
    <property type="match status" value="1"/>
</dbReference>
<keyword evidence="6" id="KW-1185">Reference proteome</keyword>
<dbReference type="InterPro" id="IPR002347">
    <property type="entry name" value="SDR_fam"/>
</dbReference>
<sequence>MSQKTALITGCSSGIGRATAWAFLDDDWKVYATARNPADIQTLGEHEDCDINTLDVTDDEDVARVVDRMVDQDGRIDALVNNAGYGGHGPLEDVTVEHLHEQFDVNVYGPHRLARAVLPHMRAAGDGTIVNVSSVAGRVAALGMGAYSGSKHAVEAMSDTLRLETERFGVDVVVVQPGPVETQFRERVGEELDRYDRSDAYEDIYDFQEDANLLGGDGPFAVSPDEVADAILEAAVSPSPKARYPVGRFAEYAMLARFLPDGIRDSVFGLLRRL</sequence>
<dbReference type="PANTHER" id="PTHR44169">
    <property type="entry name" value="NADPH-DEPENDENT 1-ACYLDIHYDROXYACETONE PHOSPHATE REDUCTASE"/>
    <property type="match status" value="1"/>
</dbReference>
<dbReference type="KEGG" id="ssai:N0B31_00645"/>
<evidence type="ECO:0000259" key="4">
    <source>
        <dbReference type="SMART" id="SM00822"/>
    </source>
</evidence>
<dbReference type="PANTHER" id="PTHR44169:SF6">
    <property type="entry name" value="NADPH-DEPENDENT 1-ACYLDIHYDROXYACETONE PHOSPHATE REDUCTASE"/>
    <property type="match status" value="1"/>
</dbReference>
<gene>
    <name evidence="5" type="ORF">N0B31_00645</name>
</gene>
<dbReference type="GO" id="GO:0016491">
    <property type="term" value="F:oxidoreductase activity"/>
    <property type="evidence" value="ECO:0007669"/>
    <property type="project" value="UniProtKB-KW"/>
</dbReference>
<dbReference type="InterPro" id="IPR036291">
    <property type="entry name" value="NAD(P)-bd_dom_sf"/>
</dbReference>
<dbReference type="CDD" id="cd05374">
    <property type="entry name" value="17beta-HSD-like_SDR_c"/>
    <property type="match status" value="1"/>
</dbReference>
<dbReference type="SMART" id="SM00822">
    <property type="entry name" value="PKS_KR"/>
    <property type="match status" value="1"/>
</dbReference>
<dbReference type="GeneID" id="74940885"/>
<accession>A0A9E7R4W2</accession>